<reference evidence="2" key="1">
    <citation type="submission" date="2012-02" db="EMBL/GenBank/DDBJ databases">
        <title>The complete genome of Echinicola vietnamensis DSM 17526.</title>
        <authorList>
            <person name="Lucas S."/>
            <person name="Copeland A."/>
            <person name="Lapidus A."/>
            <person name="Glavina del Rio T."/>
            <person name="Dalin E."/>
            <person name="Tice H."/>
            <person name="Bruce D."/>
            <person name="Goodwin L."/>
            <person name="Pitluck S."/>
            <person name="Peters L."/>
            <person name="Ovchinnikova G."/>
            <person name="Teshima H."/>
            <person name="Kyrpides N."/>
            <person name="Mavromatis K."/>
            <person name="Ivanova N."/>
            <person name="Brettin T."/>
            <person name="Detter J.C."/>
            <person name="Han C."/>
            <person name="Larimer F."/>
            <person name="Land M."/>
            <person name="Hauser L."/>
            <person name="Markowitz V."/>
            <person name="Cheng J.-F."/>
            <person name="Hugenholtz P."/>
            <person name="Woyke T."/>
            <person name="Wu D."/>
            <person name="Brambilla E."/>
            <person name="Klenk H.-P."/>
            <person name="Eisen J.A."/>
        </authorList>
    </citation>
    <scope>NUCLEOTIDE SEQUENCE [LARGE SCALE GENOMIC DNA]</scope>
    <source>
        <strain evidence="2">DSM 17526 / LMG 23754 / KMM 6221</strain>
    </source>
</reference>
<accession>L0G1P9</accession>
<dbReference type="STRING" id="926556.Echvi_2995"/>
<organism evidence="1 2">
    <name type="scientific">Echinicola vietnamensis (strain DSM 17526 / LMG 23754 / KMM 6221)</name>
    <dbReference type="NCBI Taxonomy" id="926556"/>
    <lineage>
        <taxon>Bacteria</taxon>
        <taxon>Pseudomonadati</taxon>
        <taxon>Bacteroidota</taxon>
        <taxon>Cytophagia</taxon>
        <taxon>Cytophagales</taxon>
        <taxon>Cyclobacteriaceae</taxon>
        <taxon>Echinicola</taxon>
    </lineage>
</organism>
<name>L0G1P9_ECHVK</name>
<dbReference type="Proteomes" id="UP000010796">
    <property type="component" value="Chromosome"/>
</dbReference>
<dbReference type="KEGG" id="evi:Echvi_2995"/>
<gene>
    <name evidence="1" type="ordered locus">Echvi_2995</name>
</gene>
<dbReference type="HOGENOM" id="CLU_2989378_0_0_10"/>
<proteinExistence type="predicted"/>
<keyword evidence="2" id="KW-1185">Reference proteome</keyword>
<dbReference type="AlphaFoldDB" id="L0G1P9"/>
<sequence>MPLFTYIIFAFLSVFFRCHSDIGLLFSYSANGTIYCVVLVVKRKNYGAAYHGDIRAR</sequence>
<evidence type="ECO:0000313" key="2">
    <source>
        <dbReference type="Proteomes" id="UP000010796"/>
    </source>
</evidence>
<dbReference type="EMBL" id="CP003346">
    <property type="protein sequence ID" value="AGA79233.1"/>
    <property type="molecule type" value="Genomic_DNA"/>
</dbReference>
<protein>
    <submittedName>
        <fullName evidence="1">Uncharacterized protein</fullName>
    </submittedName>
</protein>
<evidence type="ECO:0000313" key="1">
    <source>
        <dbReference type="EMBL" id="AGA79233.1"/>
    </source>
</evidence>